<evidence type="ECO:0000313" key="3">
    <source>
        <dbReference type="Proteomes" id="UP000198707"/>
    </source>
</evidence>
<gene>
    <name evidence="2" type="ORF">SAMN05443287_101663</name>
</gene>
<dbReference type="AlphaFoldDB" id="A0A1H6SG91"/>
<reference evidence="3" key="1">
    <citation type="submission" date="2016-10" db="EMBL/GenBank/DDBJ databases">
        <authorList>
            <person name="Varghese N."/>
            <person name="Submissions S."/>
        </authorList>
    </citation>
    <scope>NUCLEOTIDE SEQUENCE [LARGE SCALE GENOMIC DNA]</scope>
    <source>
        <strain evidence="3">CGMCC 4.7038</strain>
    </source>
</reference>
<evidence type="ECO:0000256" key="1">
    <source>
        <dbReference type="SAM" id="MobiDB-lite"/>
    </source>
</evidence>
<proteinExistence type="predicted"/>
<accession>A0A1H6SG91</accession>
<dbReference type="Proteomes" id="UP000198707">
    <property type="component" value="Unassembled WGS sequence"/>
</dbReference>
<protein>
    <submittedName>
        <fullName evidence="2">Uncharacterized protein</fullName>
    </submittedName>
</protein>
<evidence type="ECO:0000313" key="2">
    <source>
        <dbReference type="EMBL" id="SEI65896.1"/>
    </source>
</evidence>
<sequence length="36" mass="3731">MMLTVFGPGSRLAESTTVRRAASDTAPANTHEAING</sequence>
<organism evidence="2 3">
    <name type="scientific">Micromonospora phaseoli</name>
    <dbReference type="NCBI Taxonomy" id="1144548"/>
    <lineage>
        <taxon>Bacteria</taxon>
        <taxon>Bacillati</taxon>
        <taxon>Actinomycetota</taxon>
        <taxon>Actinomycetes</taxon>
        <taxon>Micromonosporales</taxon>
        <taxon>Micromonosporaceae</taxon>
        <taxon>Micromonospora</taxon>
    </lineage>
</organism>
<dbReference type="EMBL" id="FNYV01000001">
    <property type="protein sequence ID" value="SEI65896.1"/>
    <property type="molecule type" value="Genomic_DNA"/>
</dbReference>
<name>A0A1H6SG91_9ACTN</name>
<feature type="region of interest" description="Disordered" evidence="1">
    <location>
        <begin position="1"/>
        <end position="36"/>
    </location>
</feature>
<keyword evidence="3" id="KW-1185">Reference proteome</keyword>